<reference evidence="2 3" key="1">
    <citation type="submission" date="2020-04" db="EMBL/GenBank/DDBJ databases">
        <title>Draft genome of Leeia sp. IMCC25680.</title>
        <authorList>
            <person name="Song J."/>
            <person name="Cho J.-C."/>
        </authorList>
    </citation>
    <scope>NUCLEOTIDE SEQUENCE [LARGE SCALE GENOMIC DNA]</scope>
    <source>
        <strain evidence="2 3">IMCC25680</strain>
    </source>
</reference>
<name>A0A847S434_9NEIS</name>
<dbReference type="AlphaFoldDB" id="A0A847S434"/>
<proteinExistence type="predicted"/>
<dbReference type="EMBL" id="JABAIM010000004">
    <property type="protein sequence ID" value="NLR76501.1"/>
    <property type="molecule type" value="Genomic_DNA"/>
</dbReference>
<dbReference type="Pfam" id="PF11227">
    <property type="entry name" value="DUF3025"/>
    <property type="match status" value="1"/>
</dbReference>
<comment type="caution">
    <text evidence="2">The sequence shown here is derived from an EMBL/GenBank/DDBJ whole genome shotgun (WGS) entry which is preliminary data.</text>
</comment>
<protein>
    <submittedName>
        <fullName evidence="2">DUF3025 domain-containing protein</fullName>
    </submittedName>
</protein>
<accession>A0A847S434</accession>
<dbReference type="Proteomes" id="UP000587991">
    <property type="component" value="Unassembled WGS sequence"/>
</dbReference>
<evidence type="ECO:0000313" key="2">
    <source>
        <dbReference type="EMBL" id="NLR76501.1"/>
    </source>
</evidence>
<evidence type="ECO:0000313" key="3">
    <source>
        <dbReference type="Proteomes" id="UP000587991"/>
    </source>
</evidence>
<gene>
    <name evidence="2" type="ORF">HF682_15140</name>
</gene>
<evidence type="ECO:0000256" key="1">
    <source>
        <dbReference type="SAM" id="MobiDB-lite"/>
    </source>
</evidence>
<dbReference type="RefSeq" id="WP_168878178.1">
    <property type="nucleotide sequence ID" value="NZ_JABAIM010000004.1"/>
</dbReference>
<sequence>MSAWQGSVSRCQDWPGLDWLNHHAMLQDLRNQRGIPLRFVQQDAPLSALAFEQQINQCGTIPCRTRHWHDWFNALIWLRFPLSKAILNQLHIQAGDSARQRGRLRDALTLFDECGIIIRYRDPILARALQQHQWHEVWWQQRQQASTQLDYTLFGHAEYEKGLAPFRGWTAKALYLPDSPLPLDQQLAAALRDGALSSPRDLKPLPVLGVPGWHAGQDEAFYQDQDYFRPLRQPHPAPDARLGLKTKQAATAA</sequence>
<keyword evidence="3" id="KW-1185">Reference proteome</keyword>
<dbReference type="InterPro" id="IPR021390">
    <property type="entry name" value="DUF3025"/>
</dbReference>
<organism evidence="2 3">
    <name type="scientific">Leeia aquatica</name>
    <dbReference type="NCBI Taxonomy" id="2725557"/>
    <lineage>
        <taxon>Bacteria</taxon>
        <taxon>Pseudomonadati</taxon>
        <taxon>Pseudomonadota</taxon>
        <taxon>Betaproteobacteria</taxon>
        <taxon>Neisseriales</taxon>
        <taxon>Leeiaceae</taxon>
        <taxon>Leeia</taxon>
    </lineage>
</organism>
<feature type="region of interest" description="Disordered" evidence="1">
    <location>
        <begin position="232"/>
        <end position="253"/>
    </location>
</feature>